<feature type="transmembrane region" description="Helical" evidence="7">
    <location>
        <begin position="345"/>
        <end position="365"/>
    </location>
</feature>
<evidence type="ECO:0000313" key="10">
    <source>
        <dbReference type="Proteomes" id="UP000321617"/>
    </source>
</evidence>
<keyword evidence="3 5" id="KW-0378">Hydrolase</keyword>
<evidence type="ECO:0000259" key="8">
    <source>
        <dbReference type="Pfam" id="PF00082"/>
    </source>
</evidence>
<evidence type="ECO:0000256" key="3">
    <source>
        <dbReference type="ARBA" id="ARBA00022801"/>
    </source>
</evidence>
<keyword evidence="2 5" id="KW-0645">Protease</keyword>
<sequence length="796" mass="80099">MDEGNHNDVTPGGTGEAQRNSTVDSGVWGPLATGYAVLAGAAIVLVTGYLEFGVWLDAQSLVLGSAPVDMTLWPGETAVAAALALLIASPLLAARRFPALRTVGATWAVAAVLMGLLGVTRLVAMPAGALQLAVQAVCCAIAAAVLWPLWRGKPASPSPDRAPAAPGAFWWALCAGGVMLVPWVWAGALGGAWETVAAVAAALGFALLCGVLLGDRFWSRFVGMSGARRILGGGAAAGVALALPSLVMGGGGLNLLIGMSVPAVCFAVAALQRRTYRTGRVVAAAVAPATFGPLAYGDADEFLPLALGPDFGVWLLVAAIMAVLLAWLAGLLYGLTARKLVTVPAFAAGTAVIVAAVAGGTGALAQPGLHGEKLLVVLREQADLDGVEGDVAQRRAEVYSRLTATAVESQAPLRAELTARGLTWRPFYLVNAIEVDADLWERDWLEERSDVAAVLLSPQSRPVPFAWPVTTGGPLETDAPQPNITQVGAPTAWQAGSDGDGVVIGIADSGVDGTHPAFADRFRGGDDSWADPVNGTTEPNDPNGHGTHALGLALGGEGVGVAPGADWIGCANLPRNAGNPGDYLACLEFMLAPYAPGEDPFTDGDPSRAADVVSNSWGCPHVEGCDSGVFGPALAAYQSAGIFFVVSAGNAGPACGTASTPPVGDPGAFSVGAVDAEGRVAWFSSRGPVGGHTVPALVAPGTDTSTNGVVSALPGGGYGRMMGTSMAAPHVSGAVAVLWSAVPELRGDVSATAELLRETAAPVTGATGAELDACGSAEDAAGAGMLDVAALVRAAG</sequence>
<feature type="active site" description="Charge relay system" evidence="5">
    <location>
        <position position="508"/>
    </location>
</feature>
<evidence type="ECO:0000256" key="6">
    <source>
        <dbReference type="SAM" id="MobiDB-lite"/>
    </source>
</evidence>
<dbReference type="InterPro" id="IPR050131">
    <property type="entry name" value="Peptidase_S8_subtilisin-like"/>
</dbReference>
<dbReference type="PRINTS" id="PR00723">
    <property type="entry name" value="SUBTILISIN"/>
</dbReference>
<feature type="transmembrane region" description="Helical" evidence="7">
    <location>
        <begin position="230"/>
        <end position="247"/>
    </location>
</feature>
<feature type="transmembrane region" description="Helical" evidence="7">
    <location>
        <begin position="278"/>
        <end position="296"/>
    </location>
</feature>
<dbReference type="OrthoDB" id="9813435at2"/>
<organism evidence="9 10">
    <name type="scientific">Stackebrandtia albiflava</name>
    <dbReference type="NCBI Taxonomy" id="406432"/>
    <lineage>
        <taxon>Bacteria</taxon>
        <taxon>Bacillati</taxon>
        <taxon>Actinomycetota</taxon>
        <taxon>Actinomycetes</taxon>
        <taxon>Glycomycetales</taxon>
        <taxon>Glycomycetaceae</taxon>
        <taxon>Stackebrandtia</taxon>
    </lineage>
</organism>
<evidence type="ECO:0000256" key="7">
    <source>
        <dbReference type="SAM" id="Phobius"/>
    </source>
</evidence>
<dbReference type="InterPro" id="IPR036852">
    <property type="entry name" value="Peptidase_S8/S53_dom_sf"/>
</dbReference>
<dbReference type="EMBL" id="VLLL01000006">
    <property type="protein sequence ID" value="TWJ11755.1"/>
    <property type="molecule type" value="Genomic_DNA"/>
</dbReference>
<keyword evidence="7" id="KW-1133">Transmembrane helix</keyword>
<dbReference type="PROSITE" id="PS00138">
    <property type="entry name" value="SUBTILASE_SER"/>
    <property type="match status" value="1"/>
</dbReference>
<evidence type="ECO:0000256" key="4">
    <source>
        <dbReference type="ARBA" id="ARBA00022825"/>
    </source>
</evidence>
<dbReference type="PANTHER" id="PTHR43806:SF11">
    <property type="entry name" value="CEREVISIN-RELATED"/>
    <property type="match status" value="1"/>
</dbReference>
<dbReference type="GO" id="GO:0006508">
    <property type="term" value="P:proteolysis"/>
    <property type="evidence" value="ECO:0007669"/>
    <property type="project" value="UniProtKB-KW"/>
</dbReference>
<protein>
    <submittedName>
        <fullName evidence="9">Subtilase family protein</fullName>
    </submittedName>
</protein>
<feature type="transmembrane region" description="Helical" evidence="7">
    <location>
        <begin position="253"/>
        <end position="271"/>
    </location>
</feature>
<dbReference type="AlphaFoldDB" id="A0A562V1M9"/>
<dbReference type="Pfam" id="PF00082">
    <property type="entry name" value="Peptidase_S8"/>
    <property type="match status" value="1"/>
</dbReference>
<name>A0A562V1M9_9ACTN</name>
<proteinExistence type="inferred from homology"/>
<feature type="transmembrane region" description="Helical" evidence="7">
    <location>
        <begin position="105"/>
        <end position="124"/>
    </location>
</feature>
<feature type="region of interest" description="Disordered" evidence="6">
    <location>
        <begin position="523"/>
        <end position="548"/>
    </location>
</feature>
<dbReference type="SUPFAM" id="SSF52743">
    <property type="entry name" value="Subtilisin-like"/>
    <property type="match status" value="1"/>
</dbReference>
<feature type="transmembrane region" description="Helical" evidence="7">
    <location>
        <begin position="311"/>
        <end position="333"/>
    </location>
</feature>
<feature type="transmembrane region" description="Helical" evidence="7">
    <location>
        <begin position="70"/>
        <end position="93"/>
    </location>
</feature>
<dbReference type="Gene3D" id="3.40.50.200">
    <property type="entry name" value="Peptidase S8/S53 domain"/>
    <property type="match status" value="1"/>
</dbReference>
<feature type="domain" description="Peptidase S8/S53" evidence="8">
    <location>
        <begin position="499"/>
        <end position="760"/>
    </location>
</feature>
<evidence type="ECO:0000256" key="5">
    <source>
        <dbReference type="PROSITE-ProRule" id="PRU01240"/>
    </source>
</evidence>
<comment type="similarity">
    <text evidence="1 5">Belongs to the peptidase S8 family.</text>
</comment>
<evidence type="ECO:0000256" key="2">
    <source>
        <dbReference type="ARBA" id="ARBA00022670"/>
    </source>
</evidence>
<feature type="transmembrane region" description="Helical" evidence="7">
    <location>
        <begin position="130"/>
        <end position="150"/>
    </location>
</feature>
<keyword evidence="4 5" id="KW-0720">Serine protease</keyword>
<comment type="caution">
    <text evidence="9">The sequence shown here is derived from an EMBL/GenBank/DDBJ whole genome shotgun (WGS) entry which is preliminary data.</text>
</comment>
<keyword evidence="7" id="KW-0812">Transmembrane</keyword>
<evidence type="ECO:0000256" key="1">
    <source>
        <dbReference type="ARBA" id="ARBA00011073"/>
    </source>
</evidence>
<dbReference type="Proteomes" id="UP000321617">
    <property type="component" value="Unassembled WGS sequence"/>
</dbReference>
<gene>
    <name evidence="9" type="ORF">LX16_2487</name>
</gene>
<keyword evidence="7" id="KW-0472">Membrane</keyword>
<accession>A0A562V1M9</accession>
<feature type="transmembrane region" description="Helical" evidence="7">
    <location>
        <begin position="197"/>
        <end position="218"/>
    </location>
</feature>
<keyword evidence="10" id="KW-1185">Reference proteome</keyword>
<feature type="transmembrane region" description="Helical" evidence="7">
    <location>
        <begin position="162"/>
        <end position="185"/>
    </location>
</feature>
<dbReference type="PANTHER" id="PTHR43806">
    <property type="entry name" value="PEPTIDASE S8"/>
    <property type="match status" value="1"/>
</dbReference>
<feature type="active site" description="Charge relay system" evidence="5">
    <location>
        <position position="725"/>
    </location>
</feature>
<dbReference type="InterPro" id="IPR000209">
    <property type="entry name" value="Peptidase_S8/S53_dom"/>
</dbReference>
<reference evidence="9 10" key="1">
    <citation type="journal article" date="2013" name="Stand. Genomic Sci.">
        <title>Genomic Encyclopedia of Type Strains, Phase I: The one thousand microbial genomes (KMG-I) project.</title>
        <authorList>
            <person name="Kyrpides N.C."/>
            <person name="Woyke T."/>
            <person name="Eisen J.A."/>
            <person name="Garrity G."/>
            <person name="Lilburn T.G."/>
            <person name="Beck B.J."/>
            <person name="Whitman W.B."/>
            <person name="Hugenholtz P."/>
            <person name="Klenk H.P."/>
        </authorList>
    </citation>
    <scope>NUCLEOTIDE SEQUENCE [LARGE SCALE GENOMIC DNA]</scope>
    <source>
        <strain evidence="9 10">DSM 45044</strain>
    </source>
</reference>
<feature type="region of interest" description="Disordered" evidence="6">
    <location>
        <begin position="1"/>
        <end position="21"/>
    </location>
</feature>
<feature type="active site" description="Charge relay system" evidence="5">
    <location>
        <position position="545"/>
    </location>
</feature>
<dbReference type="PROSITE" id="PS51892">
    <property type="entry name" value="SUBTILASE"/>
    <property type="match status" value="1"/>
</dbReference>
<feature type="transmembrane region" description="Helical" evidence="7">
    <location>
        <begin position="27"/>
        <end position="50"/>
    </location>
</feature>
<dbReference type="InterPro" id="IPR023828">
    <property type="entry name" value="Peptidase_S8_Ser-AS"/>
</dbReference>
<evidence type="ECO:0000313" key="9">
    <source>
        <dbReference type="EMBL" id="TWJ11755.1"/>
    </source>
</evidence>
<dbReference type="GO" id="GO:0004252">
    <property type="term" value="F:serine-type endopeptidase activity"/>
    <property type="evidence" value="ECO:0007669"/>
    <property type="project" value="UniProtKB-UniRule"/>
</dbReference>
<dbReference type="RefSeq" id="WP_147138340.1">
    <property type="nucleotide sequence ID" value="NZ_BAABIJ010000002.1"/>
</dbReference>
<dbReference type="InterPro" id="IPR015500">
    <property type="entry name" value="Peptidase_S8_subtilisin-rel"/>
</dbReference>